<dbReference type="Pfam" id="PF06985">
    <property type="entry name" value="HET"/>
    <property type="match status" value="1"/>
</dbReference>
<keyword evidence="5" id="KW-1185">Reference proteome</keyword>
<feature type="transmembrane region" description="Helical" evidence="2">
    <location>
        <begin position="98"/>
        <end position="124"/>
    </location>
</feature>
<dbReference type="EMBL" id="JAGPNK010000001">
    <property type="protein sequence ID" value="KAH7329081.1"/>
    <property type="molecule type" value="Genomic_DNA"/>
</dbReference>
<evidence type="ECO:0000313" key="5">
    <source>
        <dbReference type="Proteomes" id="UP000813444"/>
    </source>
</evidence>
<feature type="domain" description="Heterokaryon incompatibility" evidence="3">
    <location>
        <begin position="497"/>
        <end position="663"/>
    </location>
</feature>
<feature type="transmembrane region" description="Helical" evidence="2">
    <location>
        <begin position="215"/>
        <end position="232"/>
    </location>
</feature>
<protein>
    <submittedName>
        <fullName evidence="4">Heterokaryon incompatibility protein-domain-containing protein</fullName>
    </submittedName>
</protein>
<sequence>MEVQHEHWVAFWVIFGILAVLPVRPIFFPLFCGLLIFMRTAENHMPQHLWVALWLSLLLTYDFMAVIIGTELHTSVALISLTVRYFVTSSYEMPAPTFWILLAVLLPFILRPSVGDVVYFHVLIYNLHLTFDGIKLPGLLISWVFLMALLAIIVLSINMIAYPKYIPALVLWLAFVGLLHDQMWPFNKDFGLLWIGAWFLSFHAFLFAFSPDMPVLWYVMWASIVVGLWFGYRPGESLGGFVLWSVTVILLRIFLFIIYVLYFVNTDRADLFPFNLFSREWGLAGRRWYPLSSRSLDSLNNKSLCKRCDALTIQSRLILGPSLPWKRLVEWHSFWNRGELVARFEKRAVGQGGAGQASSQPESSCRLCCLLWYSMSPQRRNKMIEGVRLTQSTDNGHADDLLNPKSRKRSCRSSSSGASRPSVPGFWFTGTSSLPLAREWLKMCRDGHKLCCGVGNTKLTLPARMLYVAGGKDWAYGNPPETLKLVETTGMNPGTEYLALSHCWGPPTEMKFKLLASNIDACFVSINFAELSQNMQDAIACTIRLGFSYIWIDSLCIIQKGDEGQDACEDADRWKADWETEAKKMGSVYSSAALTIASTASPSSACGCFHERSLASLGACKIGVSSPVALSPSWIYARRDDVFDFERGVDLAPLNTRGWVMQERLLSRRILHFGADMIFWECCLRSASELNPNGYTYKSFPDDFEDNYTPDLRSTISTRGEMQAAERSGRGISWATKENVRRRPPAVMIDPDAPPNSQVEWQRKRGFWKNVLKPNAESWSKDEQGESSGHARAGFRAAFEQLRGGQSHEAAGESFSQLWYDVVESYSRRRLTDPMDKLIALKGVEDEVARGRSLTYLRGLWKEHLSKDLLWFAIEGPGRRLLNEDGVPVAPTWSWASIEGAVALDLLPETSLTKIEETQELVSIGDVQLSNDDPGSMTISLTGPLLPISAPVSDGTSTWSIIIGDGKRASARFFPDAKESDTCQMTGLACMSFLVLDREKRKSLIPSSREDVQGLVLRFVKHSEPDGAQVDTYERVGYFTTSYMAKSRAAKQGRKALKAAPMTTVCLTGWAKTRD</sequence>
<feature type="transmembrane region" description="Helical" evidence="2">
    <location>
        <begin position="136"/>
        <end position="156"/>
    </location>
</feature>
<evidence type="ECO:0000256" key="1">
    <source>
        <dbReference type="SAM" id="MobiDB-lite"/>
    </source>
</evidence>
<feature type="compositionally biased region" description="Low complexity" evidence="1">
    <location>
        <begin position="412"/>
        <end position="421"/>
    </location>
</feature>
<evidence type="ECO:0000259" key="3">
    <source>
        <dbReference type="Pfam" id="PF06985"/>
    </source>
</evidence>
<organism evidence="4 5">
    <name type="scientific">Stachybotrys elegans</name>
    <dbReference type="NCBI Taxonomy" id="80388"/>
    <lineage>
        <taxon>Eukaryota</taxon>
        <taxon>Fungi</taxon>
        <taxon>Dikarya</taxon>
        <taxon>Ascomycota</taxon>
        <taxon>Pezizomycotina</taxon>
        <taxon>Sordariomycetes</taxon>
        <taxon>Hypocreomycetidae</taxon>
        <taxon>Hypocreales</taxon>
        <taxon>Stachybotryaceae</taxon>
        <taxon>Stachybotrys</taxon>
    </lineage>
</organism>
<dbReference type="InterPro" id="IPR010730">
    <property type="entry name" value="HET"/>
</dbReference>
<feature type="transmembrane region" description="Helical" evidence="2">
    <location>
        <begin position="162"/>
        <end position="179"/>
    </location>
</feature>
<feature type="transmembrane region" description="Helical" evidence="2">
    <location>
        <begin position="12"/>
        <end position="37"/>
    </location>
</feature>
<feature type="transmembrane region" description="Helical" evidence="2">
    <location>
        <begin position="49"/>
        <end position="68"/>
    </location>
</feature>
<evidence type="ECO:0000313" key="4">
    <source>
        <dbReference type="EMBL" id="KAH7329081.1"/>
    </source>
</evidence>
<dbReference type="PANTHER" id="PTHR33112:SF10">
    <property type="entry name" value="TOL"/>
    <property type="match status" value="1"/>
</dbReference>
<accession>A0A8K0T498</accession>
<feature type="transmembrane region" description="Helical" evidence="2">
    <location>
        <begin position="241"/>
        <end position="264"/>
    </location>
</feature>
<name>A0A8K0T498_9HYPO</name>
<dbReference type="Proteomes" id="UP000813444">
    <property type="component" value="Unassembled WGS sequence"/>
</dbReference>
<keyword evidence="2" id="KW-0472">Membrane</keyword>
<evidence type="ECO:0000256" key="2">
    <source>
        <dbReference type="SAM" id="Phobius"/>
    </source>
</evidence>
<dbReference type="AlphaFoldDB" id="A0A8K0T498"/>
<gene>
    <name evidence="4" type="ORF">B0I35DRAFT_404347</name>
</gene>
<feature type="transmembrane region" description="Helical" evidence="2">
    <location>
        <begin position="191"/>
        <end position="209"/>
    </location>
</feature>
<keyword evidence="2" id="KW-1133">Transmembrane helix</keyword>
<reference evidence="4" key="1">
    <citation type="journal article" date="2021" name="Nat. Commun.">
        <title>Genetic determinants of endophytism in the Arabidopsis root mycobiome.</title>
        <authorList>
            <person name="Mesny F."/>
            <person name="Miyauchi S."/>
            <person name="Thiergart T."/>
            <person name="Pickel B."/>
            <person name="Atanasova L."/>
            <person name="Karlsson M."/>
            <person name="Huettel B."/>
            <person name="Barry K.W."/>
            <person name="Haridas S."/>
            <person name="Chen C."/>
            <person name="Bauer D."/>
            <person name="Andreopoulos W."/>
            <person name="Pangilinan J."/>
            <person name="LaButti K."/>
            <person name="Riley R."/>
            <person name="Lipzen A."/>
            <person name="Clum A."/>
            <person name="Drula E."/>
            <person name="Henrissat B."/>
            <person name="Kohler A."/>
            <person name="Grigoriev I.V."/>
            <person name="Martin F.M."/>
            <person name="Hacquard S."/>
        </authorList>
    </citation>
    <scope>NUCLEOTIDE SEQUENCE</scope>
    <source>
        <strain evidence="4">MPI-CAGE-CH-0235</strain>
    </source>
</reference>
<comment type="caution">
    <text evidence="4">The sequence shown here is derived from an EMBL/GenBank/DDBJ whole genome shotgun (WGS) entry which is preliminary data.</text>
</comment>
<proteinExistence type="predicted"/>
<dbReference type="OrthoDB" id="3789824at2759"/>
<feature type="region of interest" description="Disordered" evidence="1">
    <location>
        <begin position="395"/>
        <end position="421"/>
    </location>
</feature>
<dbReference type="PANTHER" id="PTHR33112">
    <property type="entry name" value="DOMAIN PROTEIN, PUTATIVE-RELATED"/>
    <property type="match status" value="1"/>
</dbReference>
<keyword evidence="2" id="KW-0812">Transmembrane</keyword>